<dbReference type="Proteomes" id="UP001165092">
    <property type="component" value="Unassembled WGS sequence"/>
</dbReference>
<evidence type="ECO:0000313" key="1">
    <source>
        <dbReference type="EMBL" id="GLU45727.1"/>
    </source>
</evidence>
<evidence type="ECO:0000313" key="2">
    <source>
        <dbReference type="Proteomes" id="UP001165092"/>
    </source>
</evidence>
<proteinExistence type="predicted"/>
<comment type="caution">
    <text evidence="1">The sequence shown here is derived from an EMBL/GenBank/DDBJ whole genome shotgun (WGS) entry which is preliminary data.</text>
</comment>
<protein>
    <submittedName>
        <fullName evidence="1">Uncharacterized protein</fullName>
    </submittedName>
</protein>
<organism evidence="1 2">
    <name type="scientific">Nocardiopsis ansamitocini</name>
    <dbReference type="NCBI Taxonomy" id="1670832"/>
    <lineage>
        <taxon>Bacteria</taxon>
        <taxon>Bacillati</taxon>
        <taxon>Actinomycetota</taxon>
        <taxon>Actinomycetes</taxon>
        <taxon>Streptosporangiales</taxon>
        <taxon>Nocardiopsidaceae</taxon>
        <taxon>Nocardiopsis</taxon>
    </lineage>
</organism>
<dbReference type="EMBL" id="BSQG01000001">
    <property type="protein sequence ID" value="GLU45727.1"/>
    <property type="molecule type" value="Genomic_DNA"/>
</dbReference>
<name>A0A9W6P250_9ACTN</name>
<reference evidence="1" key="1">
    <citation type="submission" date="2023-02" db="EMBL/GenBank/DDBJ databases">
        <title>Nocardiopsis ansamitocini NBRC 112285.</title>
        <authorList>
            <person name="Ichikawa N."/>
            <person name="Sato H."/>
            <person name="Tonouchi N."/>
        </authorList>
    </citation>
    <scope>NUCLEOTIDE SEQUENCE</scope>
    <source>
        <strain evidence="1">NBRC 112285</strain>
    </source>
</reference>
<accession>A0A9W6P250</accession>
<gene>
    <name evidence="1" type="ORF">Nans01_00780</name>
</gene>
<keyword evidence="2" id="KW-1185">Reference proteome</keyword>
<dbReference type="AlphaFoldDB" id="A0A9W6P250"/>
<sequence>MFTAMTPAPVFSLAELEAMNHQEFKAIVSGNLGDEHEELWELLSGIKLYPRTRAVLVDLLQTIALHANTERVELDRLKAECLAEGPEARSRFFGARSDYESRKRRRNGFKRLVEARMQRLKTAKRNNHETHQARNHDRHRLGLCNLALAVHQHRDSMLEEGITPDKHDLVLWEALEKIEVEMGGRVISLAQAIEYGHWTD</sequence>